<gene>
    <name evidence="2" type="ORF">X474_15995</name>
</gene>
<dbReference type="OrthoDB" id="5509699at2"/>
<evidence type="ECO:0000313" key="2">
    <source>
        <dbReference type="EMBL" id="KIX13066.1"/>
    </source>
</evidence>
<dbReference type="Pfam" id="PF13374">
    <property type="entry name" value="TPR_10"/>
    <property type="match status" value="4"/>
</dbReference>
<dbReference type="Proteomes" id="UP000032233">
    <property type="component" value="Unassembled WGS sequence"/>
</dbReference>
<evidence type="ECO:0000256" key="1">
    <source>
        <dbReference type="PROSITE-ProRule" id="PRU00339"/>
    </source>
</evidence>
<dbReference type="SMART" id="SM00028">
    <property type="entry name" value="TPR"/>
    <property type="match status" value="9"/>
</dbReference>
<dbReference type="PANTHER" id="PTHR19959">
    <property type="entry name" value="KINESIN LIGHT CHAIN"/>
    <property type="match status" value="1"/>
</dbReference>
<dbReference type="InterPro" id="IPR011990">
    <property type="entry name" value="TPR-like_helical_dom_sf"/>
</dbReference>
<feature type="repeat" description="TPR" evidence="1">
    <location>
        <begin position="942"/>
        <end position="975"/>
    </location>
</feature>
<dbReference type="PATRIC" id="fig|1429043.3.peg.3383"/>
<organism evidence="2 3">
    <name type="scientific">Dethiosulfatarculus sandiegensis</name>
    <dbReference type="NCBI Taxonomy" id="1429043"/>
    <lineage>
        <taxon>Bacteria</taxon>
        <taxon>Pseudomonadati</taxon>
        <taxon>Thermodesulfobacteriota</taxon>
        <taxon>Desulfarculia</taxon>
        <taxon>Desulfarculales</taxon>
        <taxon>Desulfarculaceae</taxon>
        <taxon>Dethiosulfatarculus</taxon>
    </lineage>
</organism>
<keyword evidence="3" id="KW-1185">Reference proteome</keyword>
<sequence>MVDLVADMEAEVVELIPESERQEALKFLWDSKERDQLIEAFLREEMGLEGYKAKLVAKILIPSLGKLVGGVAKRSAKHLHQSLEAYSSKYEKIAQHISIWLAYRFRPTMAKDKALKNLTQKPQDIDEKDWARFSEQNKVWITELAQLEQISLALGDLGAEVTLDIDKPKELAGRPPSFWLHPYNDFIPLKGRDKELESLGELAESSDPFLWTFLTGDGGIGKTRLAHEFAKSREQAGWHAGFLRAESLESLVSNPGFKKWRPFVDTFLIVDYAAQKTEPLKKLLLRCVRLADADGQEEEPVRVRLLLLERQGAMDDGWLKTLLSAGEGAQKQDLQFSLVLPRELYAPVNDSADETLQDILSLSFKRWQEITGKTPPPIPGFDDDSRAHFREATQMRPLFVQMAAIHACETGDALGLHHWTMDDLIKNAVEREREFIRKIHPDASFRICLERAVALLNFTGPQPVDSSEWMNLLEQDAKDCGYPNIQPGELCEAMKSLLGQEAGGISPMQPDILAAAFSVTILQERPAHIQELLARIVALSGTEAWGRLLRAVVDLYYLEKLDVIEDWLLEFVPGRSAEELYAVEKLAGKASVAYRKILAVLYKALLRLIKQEEEALPERGRIFNNLGYSYDALGRREEAFEASLSAVEIYERLTVKHPDSFEPDLASSLNNLGNRYSALGRREEALEASLSAVDIYERLAVKHPEAFEPDLARSLNNLGNRYSALGRREEALEASLSAVDIYDRLAVKHPDSFEPDLAGSLNNLGMDYSALGLHEAALEASQRAVDIYDRLAVKHPDSFEPDLAMSLNNLGMDYSALGLHEAALEANLSAVEIYERLAQKHPDAFEPDLALSLNNLGHCYNALGRHEAALEASQRAVEIRERLAVKHPEAFEPDLGKSLNNLGNDYSALGLHEAALEASQRAVDIYERLAVKHPEAFEPDLGKSLNNLGNDYSALGRREEALEASLRAVEIRERLAVKHPDAFEPDLALSCGARGNALKEAGQDGKAIESFLLGITKLERLFLLNPQLHGQLMAALIGDYNNAYQAAGIEPDQKTLSPIIEVLEDLKQEQNP</sequence>
<comment type="caution">
    <text evidence="2">The sequence shown here is derived from an EMBL/GenBank/DDBJ whole genome shotgun (WGS) entry which is preliminary data.</text>
</comment>
<proteinExistence type="predicted"/>
<dbReference type="EMBL" id="AZAC01000019">
    <property type="protein sequence ID" value="KIX13066.1"/>
    <property type="molecule type" value="Genomic_DNA"/>
</dbReference>
<dbReference type="PANTHER" id="PTHR19959:SF119">
    <property type="entry name" value="FUNGAL LIPASE-LIKE DOMAIN-CONTAINING PROTEIN"/>
    <property type="match status" value="1"/>
</dbReference>
<dbReference type="InParanoid" id="A0A0D2JBF6"/>
<dbReference type="STRING" id="1429043.X474_15995"/>
<dbReference type="RefSeq" id="WP_052515232.1">
    <property type="nucleotide sequence ID" value="NZ_AZAC01000019.1"/>
</dbReference>
<evidence type="ECO:0000313" key="3">
    <source>
        <dbReference type="Proteomes" id="UP000032233"/>
    </source>
</evidence>
<dbReference type="InterPro" id="IPR019734">
    <property type="entry name" value="TPR_rpt"/>
</dbReference>
<dbReference type="Pfam" id="PF13424">
    <property type="entry name" value="TPR_12"/>
    <property type="match status" value="2"/>
</dbReference>
<dbReference type="AlphaFoldDB" id="A0A0D2JBF6"/>
<name>A0A0D2JBF6_9BACT</name>
<feature type="repeat" description="TPR" evidence="1">
    <location>
        <begin position="850"/>
        <end position="883"/>
    </location>
</feature>
<dbReference type="SUPFAM" id="SSF48452">
    <property type="entry name" value="TPR-like"/>
    <property type="match status" value="2"/>
</dbReference>
<keyword evidence="1" id="KW-0802">TPR repeat</keyword>
<accession>A0A0D2JBF6</accession>
<dbReference type="Gene3D" id="1.25.40.10">
    <property type="entry name" value="Tetratricopeptide repeat domain"/>
    <property type="match status" value="3"/>
</dbReference>
<reference evidence="2 3" key="1">
    <citation type="submission" date="2013-11" db="EMBL/GenBank/DDBJ databases">
        <title>Metagenomic analysis of a methanogenic consortium involved in long chain n-alkane degradation.</title>
        <authorList>
            <person name="Davidova I.A."/>
            <person name="Callaghan A.V."/>
            <person name="Wawrik B."/>
            <person name="Pruitt S."/>
            <person name="Marks C."/>
            <person name="Duncan K.E."/>
            <person name="Suflita J.M."/>
        </authorList>
    </citation>
    <scope>NUCLEOTIDE SEQUENCE [LARGE SCALE GENOMIC DNA]</scope>
    <source>
        <strain evidence="2 3">SPR</strain>
    </source>
</reference>
<protein>
    <submittedName>
        <fullName evidence="2">Uncharacterized protein</fullName>
    </submittedName>
</protein>
<dbReference type="PROSITE" id="PS50005">
    <property type="entry name" value="TPR"/>
    <property type="match status" value="2"/>
</dbReference>